<feature type="domain" description="FRG" evidence="1">
    <location>
        <begin position="31"/>
        <end position="147"/>
    </location>
</feature>
<dbReference type="AlphaFoldDB" id="A0A9X2JES7"/>
<dbReference type="EMBL" id="JAMXLR010000023">
    <property type="protein sequence ID" value="MCO6043315.1"/>
    <property type="molecule type" value="Genomic_DNA"/>
</dbReference>
<proteinExistence type="predicted"/>
<keyword evidence="3" id="KW-1185">Reference proteome</keyword>
<gene>
    <name evidence="2" type="ORF">NG895_05295</name>
</gene>
<dbReference type="Pfam" id="PF08867">
    <property type="entry name" value="FRG"/>
    <property type="match status" value="1"/>
</dbReference>
<reference evidence="2" key="1">
    <citation type="submission" date="2022-06" db="EMBL/GenBank/DDBJ databases">
        <title>Aeoliella straminimaris, a novel planctomycete from sediments.</title>
        <authorList>
            <person name="Vitorino I.R."/>
            <person name="Lage O.M."/>
        </authorList>
    </citation>
    <scope>NUCLEOTIDE SEQUENCE</scope>
    <source>
        <strain evidence="2">ICT_H6.2</strain>
    </source>
</reference>
<dbReference type="RefSeq" id="WP_252851421.1">
    <property type="nucleotide sequence ID" value="NZ_JAMXLR010000023.1"/>
</dbReference>
<name>A0A9X2JES7_9BACT</name>
<sequence length="273" mass="31388">MNRNPIERGVEEIQLNSWEDFQPFISSRFLHGPAFVYRGQSDFDWQLRSSIDRHEEVYPKRKNLSGGNPEFFNCPPLTHSQQLAAFRHAMRGRRGHHSPELNDDECWALGQHYGLKTPLLDWTLAPFAALFFAFEGNSDSQFRGVYAFSTSLLEKKEMRNRVSLLSPHTDENVRLIGQAGLFLKLPRNEDLESIVREVCADEDKTAYFIKIKIPTTKADRDACLITLNKMNINNMTVYPDLDGAAKHVNSLWQPGYEDLIAWLGRKTEEDNAN</sequence>
<dbReference type="SMART" id="SM00901">
    <property type="entry name" value="FRG"/>
    <property type="match status" value="1"/>
</dbReference>
<accession>A0A9X2JES7</accession>
<evidence type="ECO:0000259" key="1">
    <source>
        <dbReference type="SMART" id="SM00901"/>
    </source>
</evidence>
<evidence type="ECO:0000313" key="2">
    <source>
        <dbReference type="EMBL" id="MCO6043315.1"/>
    </source>
</evidence>
<dbReference type="Proteomes" id="UP001155241">
    <property type="component" value="Unassembled WGS sequence"/>
</dbReference>
<comment type="caution">
    <text evidence="2">The sequence shown here is derived from an EMBL/GenBank/DDBJ whole genome shotgun (WGS) entry which is preliminary data.</text>
</comment>
<protein>
    <submittedName>
        <fullName evidence="2">FRG domain-containing protein</fullName>
    </submittedName>
</protein>
<dbReference type="InterPro" id="IPR014966">
    <property type="entry name" value="FRG-dom"/>
</dbReference>
<organism evidence="2 3">
    <name type="scientific">Aeoliella straminimaris</name>
    <dbReference type="NCBI Taxonomy" id="2954799"/>
    <lineage>
        <taxon>Bacteria</taxon>
        <taxon>Pseudomonadati</taxon>
        <taxon>Planctomycetota</taxon>
        <taxon>Planctomycetia</taxon>
        <taxon>Pirellulales</taxon>
        <taxon>Lacipirellulaceae</taxon>
        <taxon>Aeoliella</taxon>
    </lineage>
</organism>
<evidence type="ECO:0000313" key="3">
    <source>
        <dbReference type="Proteomes" id="UP001155241"/>
    </source>
</evidence>